<reference evidence="1 2" key="2">
    <citation type="journal article" date="2022" name="Mol. Ecol. Resour.">
        <title>The genomes of chicory, endive, great burdock and yacon provide insights into Asteraceae paleo-polyploidization history and plant inulin production.</title>
        <authorList>
            <person name="Fan W."/>
            <person name="Wang S."/>
            <person name="Wang H."/>
            <person name="Wang A."/>
            <person name="Jiang F."/>
            <person name="Liu H."/>
            <person name="Zhao H."/>
            <person name="Xu D."/>
            <person name="Zhang Y."/>
        </authorList>
    </citation>
    <scope>NUCLEOTIDE SEQUENCE [LARGE SCALE GENOMIC DNA]</scope>
    <source>
        <strain evidence="2">cv. Punajuju</strain>
        <tissue evidence="1">Leaves</tissue>
    </source>
</reference>
<accession>A0ACB8ZN17</accession>
<protein>
    <submittedName>
        <fullName evidence="1">Uncharacterized protein</fullName>
    </submittedName>
</protein>
<organism evidence="1 2">
    <name type="scientific">Cichorium intybus</name>
    <name type="common">Chicory</name>
    <dbReference type="NCBI Taxonomy" id="13427"/>
    <lineage>
        <taxon>Eukaryota</taxon>
        <taxon>Viridiplantae</taxon>
        <taxon>Streptophyta</taxon>
        <taxon>Embryophyta</taxon>
        <taxon>Tracheophyta</taxon>
        <taxon>Spermatophyta</taxon>
        <taxon>Magnoliopsida</taxon>
        <taxon>eudicotyledons</taxon>
        <taxon>Gunneridae</taxon>
        <taxon>Pentapetalae</taxon>
        <taxon>asterids</taxon>
        <taxon>campanulids</taxon>
        <taxon>Asterales</taxon>
        <taxon>Asteraceae</taxon>
        <taxon>Cichorioideae</taxon>
        <taxon>Cichorieae</taxon>
        <taxon>Cichoriinae</taxon>
        <taxon>Cichorium</taxon>
    </lineage>
</organism>
<sequence length="232" mass="26012">MGKHHFIPFFTLALVFLVPVILGRTFTATTHNVETDYQTIKVGTAKIANQTDEYVFSLFYLDLDIDVRDVKYLIAPAMVILLGADPAHTQDKNMQVTVAFNKFGEGCVQRLPRCRYGFFQVVNNDYEKWIMYAIGGSNDPTILSQGNRFLAPDVAKSKQVTQRHDAPEEEWKNWKWKSENDVFLNGAFFVPSGGDFQPTPEQTAGLIPPCTEPVEALTRDAGKLTCTPGQPC</sequence>
<name>A0ACB8ZN17_CICIN</name>
<keyword evidence="2" id="KW-1185">Reference proteome</keyword>
<evidence type="ECO:0000313" key="1">
    <source>
        <dbReference type="EMBL" id="KAI3698937.1"/>
    </source>
</evidence>
<comment type="caution">
    <text evidence="1">The sequence shown here is derived from an EMBL/GenBank/DDBJ whole genome shotgun (WGS) entry which is preliminary data.</text>
</comment>
<gene>
    <name evidence="1" type="ORF">L2E82_42868</name>
</gene>
<dbReference type="Proteomes" id="UP001055811">
    <property type="component" value="Linkage Group LG08"/>
</dbReference>
<evidence type="ECO:0000313" key="2">
    <source>
        <dbReference type="Proteomes" id="UP001055811"/>
    </source>
</evidence>
<reference evidence="2" key="1">
    <citation type="journal article" date="2022" name="Mol. Ecol. Resour.">
        <title>The genomes of chicory, endive, great burdock and yacon provide insights into Asteraceae palaeo-polyploidization history and plant inulin production.</title>
        <authorList>
            <person name="Fan W."/>
            <person name="Wang S."/>
            <person name="Wang H."/>
            <person name="Wang A."/>
            <person name="Jiang F."/>
            <person name="Liu H."/>
            <person name="Zhao H."/>
            <person name="Xu D."/>
            <person name="Zhang Y."/>
        </authorList>
    </citation>
    <scope>NUCLEOTIDE SEQUENCE [LARGE SCALE GENOMIC DNA]</scope>
    <source>
        <strain evidence="2">cv. Punajuju</strain>
    </source>
</reference>
<dbReference type="EMBL" id="CM042016">
    <property type="protein sequence ID" value="KAI3698937.1"/>
    <property type="molecule type" value="Genomic_DNA"/>
</dbReference>
<proteinExistence type="predicted"/>